<organism evidence="1 2">
    <name type="scientific">Mesobacillus foraminis</name>
    <dbReference type="NCBI Taxonomy" id="279826"/>
    <lineage>
        <taxon>Bacteria</taxon>
        <taxon>Bacillati</taxon>
        <taxon>Bacillota</taxon>
        <taxon>Bacilli</taxon>
        <taxon>Bacillales</taxon>
        <taxon>Bacillaceae</taxon>
        <taxon>Mesobacillus</taxon>
    </lineage>
</organism>
<dbReference type="AlphaFoldDB" id="A0A4R2B699"/>
<proteinExistence type="predicted"/>
<comment type="caution">
    <text evidence="1">The sequence shown here is derived from an EMBL/GenBank/DDBJ whole genome shotgun (WGS) entry which is preliminary data.</text>
</comment>
<protein>
    <submittedName>
        <fullName evidence="1">Uncharacterized protein</fullName>
    </submittedName>
</protein>
<gene>
    <name evidence="1" type="ORF">EV146_11188</name>
</gene>
<reference evidence="1 2" key="1">
    <citation type="journal article" date="2015" name="Stand. Genomic Sci.">
        <title>Genomic Encyclopedia of Bacterial and Archaeal Type Strains, Phase III: the genomes of soil and plant-associated and newly described type strains.</title>
        <authorList>
            <person name="Whitman W.B."/>
            <person name="Woyke T."/>
            <person name="Klenk H.P."/>
            <person name="Zhou Y."/>
            <person name="Lilburn T.G."/>
            <person name="Beck B.J."/>
            <person name="De Vos P."/>
            <person name="Vandamme P."/>
            <person name="Eisen J.A."/>
            <person name="Garrity G."/>
            <person name="Hugenholtz P."/>
            <person name="Kyrpides N.C."/>
        </authorList>
    </citation>
    <scope>NUCLEOTIDE SEQUENCE [LARGE SCALE GENOMIC DNA]</scope>
    <source>
        <strain evidence="1 2">CV53</strain>
    </source>
</reference>
<accession>A0A4R2B699</accession>
<evidence type="ECO:0000313" key="2">
    <source>
        <dbReference type="Proteomes" id="UP000295689"/>
    </source>
</evidence>
<evidence type="ECO:0000313" key="1">
    <source>
        <dbReference type="EMBL" id="TCN22251.1"/>
    </source>
</evidence>
<name>A0A4R2B699_9BACI</name>
<sequence length="96" mass="10814">MIQAEAFGGVSKVYHTTAGRGFTRYFGEGNKFFGGGGYGEGGILCVTSCGEKQGERSRKREMRARWRRKAGREVTKEKYVINPLDKRGEFCVPRTR</sequence>
<keyword evidence="2" id="KW-1185">Reference proteome</keyword>
<dbReference type="EMBL" id="SLVV01000011">
    <property type="protein sequence ID" value="TCN22251.1"/>
    <property type="molecule type" value="Genomic_DNA"/>
</dbReference>
<dbReference type="Proteomes" id="UP000295689">
    <property type="component" value="Unassembled WGS sequence"/>
</dbReference>